<dbReference type="SUPFAM" id="SSF158745">
    <property type="entry name" value="LanC-like"/>
    <property type="match status" value="1"/>
</dbReference>
<reference evidence="2 3" key="1">
    <citation type="submission" date="2022-04" db="EMBL/GenBank/DDBJ databases">
        <title>Positive selection, recombination, and allopatry shape intraspecific diversity of widespread and dominant cyanobacteria.</title>
        <authorList>
            <person name="Wei J."/>
            <person name="Shu W."/>
            <person name="Hu C."/>
        </authorList>
    </citation>
    <scope>NUCLEOTIDE SEQUENCE [LARGE SCALE GENOMIC DNA]</scope>
    <source>
        <strain evidence="2 3">AS-A4</strain>
    </source>
</reference>
<dbReference type="SMART" id="SM01260">
    <property type="entry name" value="LANC_like"/>
    <property type="match status" value="1"/>
</dbReference>
<feature type="domain" description="Lantibiotic biosynthesis protein dehydration" evidence="1">
    <location>
        <begin position="229"/>
        <end position="612"/>
    </location>
</feature>
<dbReference type="Pfam" id="PF13575">
    <property type="entry name" value="DUF4135"/>
    <property type="match status" value="1"/>
</dbReference>
<name>A0ABV0KMM2_9CYAN</name>
<dbReference type="PIRSF" id="PIRSF037228">
    <property type="entry name" value="Lant_mod_RumM"/>
    <property type="match status" value="1"/>
</dbReference>
<organism evidence="2 3">
    <name type="scientific">Stenomitos frigidus AS-A4</name>
    <dbReference type="NCBI Taxonomy" id="2933935"/>
    <lineage>
        <taxon>Bacteria</taxon>
        <taxon>Bacillati</taxon>
        <taxon>Cyanobacteriota</taxon>
        <taxon>Cyanophyceae</taxon>
        <taxon>Leptolyngbyales</taxon>
        <taxon>Leptolyngbyaceae</taxon>
        <taxon>Stenomitos</taxon>
    </lineage>
</organism>
<dbReference type="PRINTS" id="PR01950">
    <property type="entry name" value="LANCSUPER"/>
</dbReference>
<evidence type="ECO:0000259" key="1">
    <source>
        <dbReference type="Pfam" id="PF13575"/>
    </source>
</evidence>
<evidence type="ECO:0000313" key="2">
    <source>
        <dbReference type="EMBL" id="MEP1060486.1"/>
    </source>
</evidence>
<dbReference type="NCBIfam" id="TIGR03897">
    <property type="entry name" value="lanti_2_LanM"/>
    <property type="match status" value="1"/>
</dbReference>
<accession>A0ABV0KMM2</accession>
<dbReference type="InterPro" id="IPR007822">
    <property type="entry name" value="LANC-like"/>
</dbReference>
<dbReference type="InterPro" id="IPR025410">
    <property type="entry name" value="Lant_dehyd"/>
</dbReference>
<dbReference type="EMBL" id="JAMPLM010000018">
    <property type="protein sequence ID" value="MEP1060486.1"/>
    <property type="molecule type" value="Genomic_DNA"/>
</dbReference>
<dbReference type="Proteomes" id="UP001476950">
    <property type="component" value="Unassembled WGS sequence"/>
</dbReference>
<keyword evidence="3" id="KW-1185">Reference proteome</keyword>
<dbReference type="Pfam" id="PF05147">
    <property type="entry name" value="LANC_like"/>
    <property type="match status" value="1"/>
</dbReference>
<gene>
    <name evidence="2" type="ORF">NDI38_18805</name>
</gene>
<dbReference type="Gene3D" id="1.50.10.10">
    <property type="match status" value="1"/>
</dbReference>
<dbReference type="InterPro" id="IPR017146">
    <property type="entry name" value="Lanti_2_LanM"/>
</dbReference>
<comment type="caution">
    <text evidence="2">The sequence shown here is derived from an EMBL/GenBank/DDBJ whole genome shotgun (WGS) entry which is preliminary data.</text>
</comment>
<dbReference type="CDD" id="cd04792">
    <property type="entry name" value="LanM-like"/>
    <property type="match status" value="1"/>
</dbReference>
<sequence length="1093" mass="122181">MNHADLMQIAFQASSLWEQLNHSWGQPPLEHHAQQSNAILQRWCETAAQGNWEKFEKRLAWDGLDSATVKAVLAAFTSTPTGDPVSLLPECLPAWIETFQAIIQMALEQSLNDRKTVALPLEPEKPLPFEDLLLPVLLVARQKLWAQLNPTDVQVLSENAYLQIERQFLQQLIALCTPTLDAEFSRFRPLGQTLLNRFITLPEQPSTTYYRAFIEKQLSDGLFTLFQTYPVLGRLVATTVDFWVGAIADFLQHLNTDLADLQHTFADSVPLKQVTQVELSLSDAHHQMRTVIALTFDSGLKLIYKPRDLGLEVAYQHLLIWCNEQSELLPFKVLRVLDRNTHGWVEYVEQLPCQDEFAAERFYQRSGMLLCLLYILRTTDCHYGNLIASGEHLVLVDMEALMHPTADPLVEGWDSTNVQNASHQQFWDSVLRTGLLPQWELNKQNRVAFDISGLGSVDPQQAPRKMPCWKAINTDDMRLVHESVTLPLEANVPVLNGTPLSPNDYLPQLLEGFEEMYRFLLRHQAALLDSGSPLINLKRQRVRFVFRATQIYDAIKQKSLSPQFLRNGIDRSIALDVLSRAFLVSPTKPKAWAILQAERQSLEQLDIPHFEVEAADIALISGSQTIVERYFQHSSFSGVEAQFQQLSEIDLARQMTLIQGTFCARIARVANRASTSPIQTIDTIAPPTAELFLREAEAIAAKIENAALLEPDGSAGWIALTYLPEVERFQFRPLGDTLYDGRSGIALFLAAMSLITGRSQYRSLALGALGSLRSWVHHSDIELSQRVANSLGIGGATGLGSLIYALVRISQFLQEPTLLEDAERIAGYITPELIATDHQLDILGGAAGAILGLLTLYEVNSNPKVLAVAECCGHHLLTHQVSINGLPKSWKTISETPLTGFSHGAAGIAYALLRLYRVTQNRCYFEAAQEGIAYERHHFSAEVGNWADLRHSQPSFMTSWCHGAPGIGLARMGSLLMLETDSGRDEAQQEISIALETTMNYLQEIDHLCCGNFGRIEALLLAEQLDARSGWKEKAEQQAAWTISKSEQAGGYQLFLDLPTMFNPGFFQGTAGIGYQMLRLVNPEALPSVLLWQ</sequence>
<evidence type="ECO:0000313" key="3">
    <source>
        <dbReference type="Proteomes" id="UP001476950"/>
    </source>
</evidence>
<dbReference type="InterPro" id="IPR012341">
    <property type="entry name" value="6hp_glycosidase-like_sf"/>
</dbReference>
<dbReference type="RefSeq" id="WP_199305492.1">
    <property type="nucleotide sequence ID" value="NZ_JAMPLM010000018.1"/>
</dbReference>
<proteinExistence type="predicted"/>
<protein>
    <submittedName>
        <fullName evidence="2">Type 2 lanthipeptide synthetase LanM family protein</fullName>
    </submittedName>
</protein>